<reference evidence="3 4" key="1">
    <citation type="journal article" date="2024" name="Science">
        <title>Giant polyketide synthase enzymes in the biosynthesis of giant marine polyether toxins.</title>
        <authorList>
            <person name="Fallon T.R."/>
            <person name="Shende V.V."/>
            <person name="Wierzbicki I.H."/>
            <person name="Pendleton A.L."/>
            <person name="Watervoot N.F."/>
            <person name="Auber R.P."/>
            <person name="Gonzalez D.J."/>
            <person name="Wisecaver J.H."/>
            <person name="Moore B.S."/>
        </authorList>
    </citation>
    <scope>NUCLEOTIDE SEQUENCE [LARGE SCALE GENOMIC DNA]</scope>
    <source>
        <strain evidence="3 4">12B1</strain>
    </source>
</reference>
<organism evidence="3 4">
    <name type="scientific">Prymnesium parvum</name>
    <name type="common">Toxic golden alga</name>
    <dbReference type="NCBI Taxonomy" id="97485"/>
    <lineage>
        <taxon>Eukaryota</taxon>
        <taxon>Haptista</taxon>
        <taxon>Haptophyta</taxon>
        <taxon>Prymnesiophyceae</taxon>
        <taxon>Prymnesiales</taxon>
        <taxon>Prymnesiaceae</taxon>
        <taxon>Prymnesium</taxon>
    </lineage>
</organism>
<dbReference type="AlphaFoldDB" id="A0AB34IXQ7"/>
<dbReference type="InterPro" id="IPR000241">
    <property type="entry name" value="RlmKL-like_Mtase"/>
</dbReference>
<comment type="caution">
    <text evidence="3">The sequence shown here is derived from an EMBL/GenBank/DDBJ whole genome shotgun (WGS) entry which is preliminary data.</text>
</comment>
<dbReference type="SUPFAM" id="SSF143437">
    <property type="entry name" value="THUMP domain-like"/>
    <property type="match status" value="1"/>
</dbReference>
<evidence type="ECO:0000313" key="4">
    <source>
        <dbReference type="Proteomes" id="UP001515480"/>
    </source>
</evidence>
<name>A0AB34IXQ7_PRYPA</name>
<protein>
    <recommendedName>
        <fullName evidence="2">Ribosomal RNA large subunit methyltransferase K/L-like methyltransferase domain-containing protein</fullName>
    </recommendedName>
</protein>
<feature type="domain" description="Ribosomal RNA large subunit methyltransferase K/L-like methyltransferase" evidence="2">
    <location>
        <begin position="212"/>
        <end position="345"/>
    </location>
</feature>
<dbReference type="PANTHER" id="PTHR14911:SF13">
    <property type="entry name" value="TRNA (GUANINE(6)-N2)-METHYLTRANSFERASE THUMP3"/>
    <property type="match status" value="1"/>
</dbReference>
<accession>A0AB34IXQ7</accession>
<proteinExistence type="predicted"/>
<keyword evidence="1" id="KW-0812">Transmembrane</keyword>
<dbReference type="GO" id="GO:0016423">
    <property type="term" value="F:tRNA (guanine) methyltransferase activity"/>
    <property type="evidence" value="ECO:0007669"/>
    <property type="project" value="TreeGrafter"/>
</dbReference>
<evidence type="ECO:0000256" key="1">
    <source>
        <dbReference type="SAM" id="Phobius"/>
    </source>
</evidence>
<dbReference type="Pfam" id="PF01170">
    <property type="entry name" value="UPF0020"/>
    <property type="match status" value="1"/>
</dbReference>
<evidence type="ECO:0000259" key="2">
    <source>
        <dbReference type="Pfam" id="PF01170"/>
    </source>
</evidence>
<gene>
    <name evidence="3" type="ORF">AB1Y20_007736</name>
</gene>
<keyword evidence="4" id="KW-1185">Reference proteome</keyword>
<evidence type="ECO:0000313" key="3">
    <source>
        <dbReference type="EMBL" id="KAL1508149.1"/>
    </source>
</evidence>
<dbReference type="Gene3D" id="3.30.2130.30">
    <property type="match status" value="1"/>
</dbReference>
<dbReference type="InterPro" id="IPR029063">
    <property type="entry name" value="SAM-dependent_MTases_sf"/>
</dbReference>
<dbReference type="Proteomes" id="UP001515480">
    <property type="component" value="Unassembled WGS sequence"/>
</dbReference>
<sequence>MEPPLRYALLTPGGLAEVCAQALLAECSLRAEIEAPRAPELPRGFAAGRAGSTSPLLLSSASPLPAEALRFSCLSAALALVEHKSFTLPPRAEQIAAAIDGERWRRALVLWERHAGEGGAPQTFRVASVRSGGRGACSSREIDAAVGAAVGALQPEWRVELRAPRLLVLCVLLHTTLTVGLLLPPFSPRAADVFPSEPRPHALRGAQRPHTRPARAAALVRLAALSDGEKLLDPVGGIGVIALEAARFAAVDVISLDLDAAACDLAEENVAGAALRGRVRVMCASAYATGLPPGSIDVVIADLPFGLRHARLDVALLLRELARVLRPGGRALLLGSAAAGGTAAACVKAAERRQPGVWALRGSTPCSAGGVACLALMFERQGEATQLLPKRPPLVVLPSIKPVLLASVLFVVLARVLWARGSK</sequence>
<dbReference type="SUPFAM" id="SSF53335">
    <property type="entry name" value="S-adenosyl-L-methionine-dependent methyltransferases"/>
    <property type="match status" value="1"/>
</dbReference>
<keyword evidence="1" id="KW-0472">Membrane</keyword>
<dbReference type="CDD" id="cd02440">
    <property type="entry name" value="AdoMet_MTases"/>
    <property type="match status" value="1"/>
</dbReference>
<feature type="transmembrane region" description="Helical" evidence="1">
    <location>
        <begin position="399"/>
        <end position="418"/>
    </location>
</feature>
<dbReference type="EMBL" id="JBGBPQ010000017">
    <property type="protein sequence ID" value="KAL1508149.1"/>
    <property type="molecule type" value="Genomic_DNA"/>
</dbReference>
<keyword evidence="1" id="KW-1133">Transmembrane helix</keyword>
<dbReference type="PANTHER" id="PTHR14911">
    <property type="entry name" value="THUMP DOMAIN-CONTAINING"/>
    <property type="match status" value="1"/>
</dbReference>
<dbReference type="Gene3D" id="3.40.50.150">
    <property type="entry name" value="Vaccinia Virus protein VP39"/>
    <property type="match status" value="1"/>
</dbReference>
<dbReference type="GO" id="GO:0043527">
    <property type="term" value="C:tRNA methyltransferase complex"/>
    <property type="evidence" value="ECO:0007669"/>
    <property type="project" value="UniProtKB-ARBA"/>
</dbReference>
<dbReference type="GO" id="GO:0030488">
    <property type="term" value="P:tRNA methylation"/>
    <property type="evidence" value="ECO:0007669"/>
    <property type="project" value="TreeGrafter"/>
</dbReference>